<evidence type="ECO:0000313" key="2">
    <source>
        <dbReference type="EMBL" id="KAJ4482967.1"/>
    </source>
</evidence>
<comment type="caution">
    <text evidence="2">The sequence shown here is derived from an EMBL/GenBank/DDBJ whole genome shotgun (WGS) entry which is preliminary data.</text>
</comment>
<organism evidence="2 3">
    <name type="scientific">Lentinula lateritia</name>
    <dbReference type="NCBI Taxonomy" id="40482"/>
    <lineage>
        <taxon>Eukaryota</taxon>
        <taxon>Fungi</taxon>
        <taxon>Dikarya</taxon>
        <taxon>Basidiomycota</taxon>
        <taxon>Agaricomycotina</taxon>
        <taxon>Agaricomycetes</taxon>
        <taxon>Agaricomycetidae</taxon>
        <taxon>Agaricales</taxon>
        <taxon>Marasmiineae</taxon>
        <taxon>Omphalotaceae</taxon>
        <taxon>Lentinula</taxon>
    </lineage>
</organism>
<keyword evidence="1" id="KW-0732">Signal</keyword>
<protein>
    <submittedName>
        <fullName evidence="2">Uncharacterized protein</fullName>
    </submittedName>
</protein>
<sequence>MKNGAWRMYFTVLWFMFILAIPVDLRLPALPYPHSDSTKLLSRCIESHPNGNSKFPPTTTEIQRLREIESMQLIKINNTN</sequence>
<gene>
    <name evidence="2" type="ORF">C8J55DRAFT_511141</name>
</gene>
<evidence type="ECO:0000256" key="1">
    <source>
        <dbReference type="SAM" id="SignalP"/>
    </source>
</evidence>
<dbReference type="AlphaFoldDB" id="A0A9W9AHH8"/>
<feature type="chain" id="PRO_5040753365" evidence="1">
    <location>
        <begin position="21"/>
        <end position="80"/>
    </location>
</feature>
<accession>A0A9W9AHH8</accession>
<feature type="signal peptide" evidence="1">
    <location>
        <begin position="1"/>
        <end position="20"/>
    </location>
</feature>
<dbReference type="EMBL" id="JANVFS010000013">
    <property type="protein sequence ID" value="KAJ4482967.1"/>
    <property type="molecule type" value="Genomic_DNA"/>
</dbReference>
<proteinExistence type="predicted"/>
<reference evidence="2" key="1">
    <citation type="submission" date="2022-08" db="EMBL/GenBank/DDBJ databases">
        <authorList>
            <consortium name="DOE Joint Genome Institute"/>
            <person name="Min B."/>
            <person name="Riley R."/>
            <person name="Sierra-Patev S."/>
            <person name="Naranjo-Ortiz M."/>
            <person name="Looney B."/>
            <person name="Konkel Z."/>
            <person name="Slot J.C."/>
            <person name="Sakamoto Y."/>
            <person name="Steenwyk J.L."/>
            <person name="Rokas A."/>
            <person name="Carro J."/>
            <person name="Camarero S."/>
            <person name="Ferreira P."/>
            <person name="Molpeceres G."/>
            <person name="Ruiz-Duenas F.J."/>
            <person name="Serrano A."/>
            <person name="Henrissat B."/>
            <person name="Drula E."/>
            <person name="Hughes K.W."/>
            <person name="Mata J.L."/>
            <person name="Ishikawa N.K."/>
            <person name="Vargas-Isla R."/>
            <person name="Ushijima S."/>
            <person name="Smith C.A."/>
            <person name="Ahrendt S."/>
            <person name="Andreopoulos W."/>
            <person name="He G."/>
            <person name="Labutti K."/>
            <person name="Lipzen A."/>
            <person name="Ng V."/>
            <person name="Sandor L."/>
            <person name="Barry K."/>
            <person name="Martinez A.T."/>
            <person name="Xiao Y."/>
            <person name="Gibbons J.G."/>
            <person name="Terashima K."/>
            <person name="Hibbett D.S."/>
            <person name="Grigoriev I.V."/>
        </authorList>
    </citation>
    <scope>NUCLEOTIDE SEQUENCE</scope>
    <source>
        <strain evidence="2">Sp2 HRB7682 ss15</strain>
    </source>
</reference>
<dbReference type="Proteomes" id="UP001150238">
    <property type="component" value="Unassembled WGS sequence"/>
</dbReference>
<evidence type="ECO:0000313" key="3">
    <source>
        <dbReference type="Proteomes" id="UP001150238"/>
    </source>
</evidence>
<name>A0A9W9AHH8_9AGAR</name>
<reference evidence="2" key="2">
    <citation type="journal article" date="2023" name="Proc. Natl. Acad. Sci. U.S.A.">
        <title>A global phylogenomic analysis of the shiitake genus Lentinula.</title>
        <authorList>
            <person name="Sierra-Patev S."/>
            <person name="Min B."/>
            <person name="Naranjo-Ortiz M."/>
            <person name="Looney B."/>
            <person name="Konkel Z."/>
            <person name="Slot J.C."/>
            <person name="Sakamoto Y."/>
            <person name="Steenwyk J.L."/>
            <person name="Rokas A."/>
            <person name="Carro J."/>
            <person name="Camarero S."/>
            <person name="Ferreira P."/>
            <person name="Molpeceres G."/>
            <person name="Ruiz-Duenas F.J."/>
            <person name="Serrano A."/>
            <person name="Henrissat B."/>
            <person name="Drula E."/>
            <person name="Hughes K.W."/>
            <person name="Mata J.L."/>
            <person name="Ishikawa N.K."/>
            <person name="Vargas-Isla R."/>
            <person name="Ushijima S."/>
            <person name="Smith C.A."/>
            <person name="Donoghue J."/>
            <person name="Ahrendt S."/>
            <person name="Andreopoulos W."/>
            <person name="He G."/>
            <person name="LaButti K."/>
            <person name="Lipzen A."/>
            <person name="Ng V."/>
            <person name="Riley R."/>
            <person name="Sandor L."/>
            <person name="Barry K."/>
            <person name="Martinez A.T."/>
            <person name="Xiao Y."/>
            <person name="Gibbons J.G."/>
            <person name="Terashima K."/>
            <person name="Grigoriev I.V."/>
            <person name="Hibbett D."/>
        </authorList>
    </citation>
    <scope>NUCLEOTIDE SEQUENCE</scope>
    <source>
        <strain evidence="2">Sp2 HRB7682 ss15</strain>
    </source>
</reference>